<dbReference type="eggNOG" id="COG2333">
    <property type="taxonomic scope" value="Bacteria"/>
</dbReference>
<accession>B5GUC9</accession>
<evidence type="ECO:0000313" key="3">
    <source>
        <dbReference type="Proteomes" id="UP000002357"/>
    </source>
</evidence>
<geneLocation type="plasmid" evidence="2 3">
    <name>pSCL4</name>
</geneLocation>
<sequence>MGGPGRGVPPPGNRQTGPLQRLGRTPRGLRTWPRHTRVRAGTHTDGPGLSASSATSRVAGCTMRSRPRGRGWTGPIDSPAHRRFDTFAQASVIYSARTESHILTGLGLAALSSAVRGLVPSGIPRAGPSRSWLPIFPARGIVQSVSGISSWHPPGCTRVRAGRARRTGECRRARCSREHWGTAGPGRPCAAAIFRGGVGSVLVDVVFMNVGQGDGILVYLDDQASPATRKLILIDYGSTKGSAETYPEVLKVFQEYLDKASGGTGGPYVLDHLFLTHGHVDHYNQLYKLLALRPPTEVLEEEAFVDSPPIVPTIQINQVWYGGESFEYGPNTGAFLDQRVRAGTGATFLPGTTRQNTITVGTATVSLLGVNERGNPVQSSNKRKANGTLKGPTALDRNGRSLVLLLQTDPANPSLNHCVYLTGDATTETEREILARAQGNTWMFPTAAAGKWLKVGHHGSPTSSGSDWIKTIGPTGLIVSATNSSHGLPDKTTLDSILSTASVTLGQAPAHDYMQYDRPKKSGPAGSSEAPLAADYNLYEIVPGYSGDLYTTAFRDPGSAPVPKKTPPAWPGSHVVLSFDGTGKYTLTQTGNP</sequence>
<gene>
    <name evidence="2" type="primary">comEC</name>
    <name evidence="2" type="ORF">SCLAV_p0152</name>
</gene>
<protein>
    <submittedName>
        <fullName evidence="2">Competence protein ComEC</fullName>
    </submittedName>
</protein>
<dbReference type="Gene3D" id="3.60.15.10">
    <property type="entry name" value="Ribonuclease Z/Hydroxyacylglutathione hydrolase-like"/>
    <property type="match status" value="1"/>
</dbReference>
<dbReference type="InterPro" id="IPR052159">
    <property type="entry name" value="Competence_DNA_uptake"/>
</dbReference>
<dbReference type="AlphaFoldDB" id="B5GUC9"/>
<evidence type="ECO:0000256" key="1">
    <source>
        <dbReference type="SAM" id="MobiDB-lite"/>
    </source>
</evidence>
<organism evidence="2 3">
    <name type="scientific">Streptomyces clavuligerus</name>
    <dbReference type="NCBI Taxonomy" id="1901"/>
    <lineage>
        <taxon>Bacteria</taxon>
        <taxon>Bacillati</taxon>
        <taxon>Actinomycetota</taxon>
        <taxon>Actinomycetes</taxon>
        <taxon>Kitasatosporales</taxon>
        <taxon>Streptomycetaceae</taxon>
        <taxon>Streptomyces</taxon>
    </lineage>
</organism>
<keyword evidence="3" id="KW-1185">Reference proteome</keyword>
<dbReference type="PANTHER" id="PTHR30619:SF1">
    <property type="entry name" value="RECOMBINATION PROTEIN 2"/>
    <property type="match status" value="1"/>
</dbReference>
<name>B5GUC9_STRCL</name>
<reference evidence="2 3" key="1">
    <citation type="journal article" date="2010" name="Genome Biol. Evol.">
        <title>The sequence of a 1.8-mb bacterial linear plasmid reveals a rich evolutionary reservoir of secondary metabolic pathways.</title>
        <authorList>
            <person name="Medema M.H."/>
            <person name="Trefzer A."/>
            <person name="Kovalchuk A."/>
            <person name="van den Berg M."/>
            <person name="Mueller U."/>
            <person name="Heijne W."/>
            <person name="Wu L."/>
            <person name="Alam M.T."/>
            <person name="Ronning C.M."/>
            <person name="Nierman W.C."/>
            <person name="Bovenberg R.A.L."/>
            <person name="Breitling R."/>
            <person name="Takano E."/>
        </authorList>
    </citation>
    <scope>NUCLEOTIDE SEQUENCE [LARGE SCALE GENOMIC DNA]</scope>
    <source>
        <strain evidence="3">ATCC 27064 / DSM 738 / JCM 4710 / NBRC 13307 / NCIMB 12785 / NRRL 3585 / VKM Ac-602</strain>
        <plasmid evidence="2">pSCL4</plasmid>
    </source>
</reference>
<dbReference type="InterPro" id="IPR036866">
    <property type="entry name" value="RibonucZ/Hydroxyglut_hydro"/>
</dbReference>
<dbReference type="PANTHER" id="PTHR30619">
    <property type="entry name" value="DNA INTERNALIZATION/COMPETENCE PROTEIN COMEC/REC2"/>
    <property type="match status" value="1"/>
</dbReference>
<dbReference type="Proteomes" id="UP000002357">
    <property type="component" value="Plasmid pSCL4"/>
</dbReference>
<keyword evidence="2" id="KW-0614">Plasmid</keyword>
<dbReference type="SUPFAM" id="SSF56281">
    <property type="entry name" value="Metallo-hydrolase/oxidoreductase"/>
    <property type="match status" value="1"/>
</dbReference>
<dbReference type="EMBL" id="CM000914">
    <property type="protein sequence ID" value="EFG03643.2"/>
    <property type="molecule type" value="Genomic_DNA"/>
</dbReference>
<feature type="region of interest" description="Disordered" evidence="1">
    <location>
        <begin position="1"/>
        <end position="77"/>
    </location>
</feature>
<evidence type="ECO:0000313" key="2">
    <source>
        <dbReference type="EMBL" id="EFG03643.2"/>
    </source>
</evidence>
<feature type="region of interest" description="Disordered" evidence="1">
    <location>
        <begin position="372"/>
        <end position="394"/>
    </location>
</feature>
<proteinExistence type="predicted"/>
<dbReference type="OrthoDB" id="9783680at2"/>